<comment type="caution">
    <text evidence="2">The sequence shown here is derived from an EMBL/GenBank/DDBJ whole genome shotgun (WGS) entry which is preliminary data.</text>
</comment>
<proteinExistence type="predicted"/>
<name>A0A0B2JXU8_9FIRM</name>
<dbReference type="AlphaFoldDB" id="A0A0B2JXU8"/>
<dbReference type="PANTHER" id="PTHR12110">
    <property type="entry name" value="HYDROXYPYRUVATE ISOMERASE"/>
    <property type="match status" value="1"/>
</dbReference>
<dbReference type="EMBL" id="JSCE01000095">
    <property type="protein sequence ID" value="KHM52419.1"/>
    <property type="molecule type" value="Genomic_DNA"/>
</dbReference>
<dbReference type="InterPro" id="IPR013022">
    <property type="entry name" value="Xyl_isomerase-like_TIM-brl"/>
</dbReference>
<dbReference type="SUPFAM" id="SSF51658">
    <property type="entry name" value="Xylose isomerase-like"/>
    <property type="match status" value="1"/>
</dbReference>
<gene>
    <name evidence="2" type="ORF">NZ47_04925</name>
</gene>
<evidence type="ECO:0000313" key="3">
    <source>
        <dbReference type="Proteomes" id="UP000030993"/>
    </source>
</evidence>
<dbReference type="InterPro" id="IPR050312">
    <property type="entry name" value="IolE/XylAMocC-like"/>
</dbReference>
<dbReference type="Pfam" id="PF01261">
    <property type="entry name" value="AP_endonuc_2"/>
    <property type="match status" value="1"/>
</dbReference>
<reference evidence="2 3" key="1">
    <citation type="journal article" date="2013" name="PLoS ONE">
        <title>Identification and characterization of three novel lipases belonging to families II and V from Anaerovibrio lipolyticus 5ST.</title>
        <authorList>
            <person name="Prive F."/>
            <person name="Kaderbhai N.N."/>
            <person name="Girdwood S."/>
            <person name="Worgan H.J."/>
            <person name="Pinloche E."/>
            <person name="Scollan N.D."/>
            <person name="Huws S.A."/>
            <person name="Newbold C.J."/>
        </authorList>
    </citation>
    <scope>NUCLEOTIDE SEQUENCE [LARGE SCALE GENOMIC DNA]</scope>
    <source>
        <strain evidence="2 3">5S</strain>
    </source>
</reference>
<dbReference type="RefSeq" id="WP_039207083.1">
    <property type="nucleotide sequence ID" value="NZ_JSCE01000095.1"/>
</dbReference>
<accession>A0A0B2JXU8</accession>
<dbReference type="Gene3D" id="3.20.20.150">
    <property type="entry name" value="Divalent-metal-dependent TIM barrel enzymes"/>
    <property type="match status" value="1"/>
</dbReference>
<evidence type="ECO:0000313" key="2">
    <source>
        <dbReference type="EMBL" id="KHM52419.1"/>
    </source>
</evidence>
<keyword evidence="3" id="KW-1185">Reference proteome</keyword>
<dbReference type="PANTHER" id="PTHR12110:SF53">
    <property type="entry name" value="BLR5974 PROTEIN"/>
    <property type="match status" value="1"/>
</dbReference>
<dbReference type="InterPro" id="IPR036237">
    <property type="entry name" value="Xyl_isomerase-like_sf"/>
</dbReference>
<organism evidence="2 3">
    <name type="scientific">Anaerovibrio lipolyticus</name>
    <dbReference type="NCBI Taxonomy" id="82374"/>
    <lineage>
        <taxon>Bacteria</taxon>
        <taxon>Bacillati</taxon>
        <taxon>Bacillota</taxon>
        <taxon>Negativicutes</taxon>
        <taxon>Selenomonadales</taxon>
        <taxon>Selenomonadaceae</taxon>
        <taxon>Anaerovibrio</taxon>
    </lineage>
</organism>
<feature type="non-terminal residue" evidence="2">
    <location>
        <position position="314"/>
    </location>
</feature>
<protein>
    <recommendedName>
        <fullName evidence="1">Xylose isomerase-like TIM barrel domain-containing protein</fullName>
    </recommendedName>
</protein>
<dbReference type="STRING" id="82374.NZ47_04925"/>
<feature type="domain" description="Xylose isomerase-like TIM barrel" evidence="1">
    <location>
        <begin position="67"/>
        <end position="298"/>
    </location>
</feature>
<sequence>MAIRGIGVQTKEAIDDACPEDGFRILKEAGFSHVDFSLNKYMINKDIYQMKNSHFFDKPIEALKEYFRPHKEAAAKYGITIGQMHMPYPTYVPQGKAELNYYLWNEMAPKSMQLCHYLECPYIVIHGFKLAYFLGSEDAEWAETERFIHYLAPMAKELGVTICIENLYDSINGHLVEGPCCNVDKITERIDRINEQYGAEVLGFCFDTGHANLVGIDFEYFLTKLGYRLKVLHIHDNDGIMDLHQIPFTFAKTRENKSSTDWGGFIKGLRTIKYDGVLNFETAPVLTSFPPEMKADALAFINRIGTYFAGKIDK</sequence>
<dbReference type="Proteomes" id="UP000030993">
    <property type="component" value="Unassembled WGS sequence"/>
</dbReference>
<evidence type="ECO:0000259" key="1">
    <source>
        <dbReference type="Pfam" id="PF01261"/>
    </source>
</evidence>